<dbReference type="NCBIfam" id="TIGR00212">
    <property type="entry name" value="hemC"/>
    <property type="match status" value="1"/>
</dbReference>
<name>A0A9X4RW75_9FLAO</name>
<dbReference type="GO" id="GO:0005737">
    <property type="term" value="C:cytoplasm"/>
    <property type="evidence" value="ECO:0007669"/>
    <property type="project" value="UniProtKB-UniRule"/>
</dbReference>
<sequence>MKLRIGTRKSPLAMWQAHKAQALLEENGYETEIIPISSEGDLKLSQPIYQLGITGVFTKTLDIALVNNQIDVAVHSLKDVPTLLANGLKLSACLERGDNRDIFITKSDDFFTKEKRTIATGSLRRRAFWLNQFPNDELVDLRGNVQLRIQKLIDNDWDAAIFAYAGLDRSEILQELKTKGLNYHFLPEMVSAPSQGIVGMVTRDDLDLSHISNKNAEKAALIERSFLRKLQGGCTAPIGGFAKILDNDQVEFKGVVLSLNGKQKIEVIETATVADPQEFGTRMADICIEQGAAEMIKKIKKELNEA</sequence>
<dbReference type="EMBL" id="JANCMU010000001">
    <property type="protein sequence ID" value="MDG4945537.1"/>
    <property type="molecule type" value="Genomic_DNA"/>
</dbReference>
<evidence type="ECO:0000256" key="2">
    <source>
        <dbReference type="ARBA" id="ARBA00002869"/>
    </source>
</evidence>
<dbReference type="GO" id="GO:0006783">
    <property type="term" value="P:heme biosynthetic process"/>
    <property type="evidence" value="ECO:0007669"/>
    <property type="project" value="TreeGrafter"/>
</dbReference>
<dbReference type="Gene3D" id="3.40.190.10">
    <property type="entry name" value="Periplasmic binding protein-like II"/>
    <property type="match status" value="2"/>
</dbReference>
<gene>
    <name evidence="12" type="primary">hemC</name>
    <name evidence="12" type="ORF">NMK71_03850</name>
</gene>
<evidence type="ECO:0000259" key="11">
    <source>
        <dbReference type="Pfam" id="PF03900"/>
    </source>
</evidence>
<dbReference type="PIRSF" id="PIRSF001438">
    <property type="entry name" value="4pyrrol_synth_OHMeBilane_synth"/>
    <property type="match status" value="1"/>
</dbReference>
<comment type="function">
    <text evidence="2">Tetrapolymerization of the monopyrrole PBG into the hydroxymethylbilane pre-uroporphyrinogen in several discrete steps.</text>
</comment>
<comment type="catalytic activity">
    <reaction evidence="8">
        <text>4 porphobilinogen + H2O = hydroxymethylbilane + 4 NH4(+)</text>
        <dbReference type="Rhea" id="RHEA:13185"/>
        <dbReference type="ChEBI" id="CHEBI:15377"/>
        <dbReference type="ChEBI" id="CHEBI:28938"/>
        <dbReference type="ChEBI" id="CHEBI:57845"/>
        <dbReference type="ChEBI" id="CHEBI:58126"/>
        <dbReference type="EC" id="2.5.1.61"/>
    </reaction>
</comment>
<accession>A0A9X4RW75</accession>
<dbReference type="InterPro" id="IPR036803">
    <property type="entry name" value="Porphobilinogen_deaminase_C_sf"/>
</dbReference>
<reference evidence="12" key="1">
    <citation type="submission" date="2022-07" db="EMBL/GenBank/DDBJ databases">
        <title>Description and genome-wide analysis of Profundicola chukchiensis gen. nov., sp. nov., marine bacteria isolated from bottom sediments of the Chukchi Sea.</title>
        <authorList>
            <person name="Romanenko L."/>
            <person name="Otstavnykh N."/>
            <person name="Kurilenko V."/>
            <person name="Eremeev V."/>
            <person name="Velansky P."/>
            <person name="Mikhailov V."/>
            <person name="Isaeva M."/>
        </authorList>
    </citation>
    <scope>NUCLEOTIDE SEQUENCE</scope>
    <source>
        <strain evidence="12">KMM 9713</strain>
    </source>
</reference>
<dbReference type="Proteomes" id="UP001152599">
    <property type="component" value="Unassembled WGS sequence"/>
</dbReference>
<dbReference type="InterPro" id="IPR022419">
    <property type="entry name" value="Porphobilin_deaminase_cofac_BS"/>
</dbReference>
<organism evidence="12 13">
    <name type="scientific">Profundicola chukchiensis</name>
    <dbReference type="NCBI Taxonomy" id="2961959"/>
    <lineage>
        <taxon>Bacteria</taxon>
        <taxon>Pseudomonadati</taxon>
        <taxon>Bacteroidota</taxon>
        <taxon>Flavobacteriia</taxon>
        <taxon>Flavobacteriales</taxon>
        <taxon>Weeksellaceae</taxon>
        <taxon>Profundicola</taxon>
    </lineage>
</organism>
<evidence type="ECO:0000256" key="7">
    <source>
        <dbReference type="ARBA" id="ARBA00023244"/>
    </source>
</evidence>
<dbReference type="InterPro" id="IPR022418">
    <property type="entry name" value="Porphobilinogen_deaminase_C"/>
</dbReference>
<feature type="domain" description="Porphobilinogen deaminase C-terminal" evidence="11">
    <location>
        <begin position="220"/>
        <end position="284"/>
    </location>
</feature>
<dbReference type="PANTHER" id="PTHR11557:SF0">
    <property type="entry name" value="PORPHOBILINOGEN DEAMINASE"/>
    <property type="match status" value="1"/>
</dbReference>
<evidence type="ECO:0000256" key="4">
    <source>
        <dbReference type="ARBA" id="ARBA00005638"/>
    </source>
</evidence>
<keyword evidence="13" id="KW-1185">Reference proteome</keyword>
<dbReference type="Pfam" id="PF01379">
    <property type="entry name" value="Porphobil_deam"/>
    <property type="match status" value="1"/>
</dbReference>
<comment type="cofactor">
    <cofactor evidence="1">
        <name>dipyrromethane</name>
        <dbReference type="ChEBI" id="CHEBI:60342"/>
    </cofactor>
</comment>
<evidence type="ECO:0000256" key="9">
    <source>
        <dbReference type="NCBIfam" id="TIGR00212"/>
    </source>
</evidence>
<dbReference type="SUPFAM" id="SSF54782">
    <property type="entry name" value="Porphobilinogen deaminase (hydroxymethylbilane synthase), C-terminal domain"/>
    <property type="match status" value="1"/>
</dbReference>
<comment type="pathway">
    <text evidence="3">Porphyrin-containing compound metabolism; protoporphyrin-IX biosynthesis; coproporphyrinogen-III from 5-aminolevulinate: step 2/4.</text>
</comment>
<dbReference type="SUPFAM" id="SSF53850">
    <property type="entry name" value="Periplasmic binding protein-like II"/>
    <property type="match status" value="1"/>
</dbReference>
<feature type="domain" description="Porphobilinogen deaminase N-terminal" evidence="10">
    <location>
        <begin position="3"/>
        <end position="205"/>
    </location>
</feature>
<evidence type="ECO:0000256" key="5">
    <source>
        <dbReference type="ARBA" id="ARBA00011245"/>
    </source>
</evidence>
<dbReference type="EC" id="2.5.1.61" evidence="9"/>
<evidence type="ECO:0000313" key="12">
    <source>
        <dbReference type="EMBL" id="MDG4945537.1"/>
    </source>
</evidence>
<comment type="subunit">
    <text evidence="5">Monomer.</text>
</comment>
<keyword evidence="7" id="KW-0627">Porphyrin biosynthesis</keyword>
<dbReference type="AlphaFoldDB" id="A0A9X4RW75"/>
<dbReference type="RefSeq" id="WP_304420125.1">
    <property type="nucleotide sequence ID" value="NZ_JANCMU010000001.1"/>
</dbReference>
<evidence type="ECO:0000256" key="1">
    <source>
        <dbReference type="ARBA" id="ARBA00001916"/>
    </source>
</evidence>
<dbReference type="Gene3D" id="3.30.160.40">
    <property type="entry name" value="Porphobilinogen deaminase, C-terminal domain"/>
    <property type="match status" value="1"/>
</dbReference>
<dbReference type="Pfam" id="PF03900">
    <property type="entry name" value="Porphobil_deamC"/>
    <property type="match status" value="1"/>
</dbReference>
<evidence type="ECO:0000256" key="3">
    <source>
        <dbReference type="ARBA" id="ARBA00004735"/>
    </source>
</evidence>
<dbReference type="InterPro" id="IPR000860">
    <property type="entry name" value="HemC"/>
</dbReference>
<evidence type="ECO:0000256" key="6">
    <source>
        <dbReference type="ARBA" id="ARBA00022679"/>
    </source>
</evidence>
<dbReference type="GO" id="GO:0004418">
    <property type="term" value="F:hydroxymethylbilane synthase activity"/>
    <property type="evidence" value="ECO:0007669"/>
    <property type="project" value="UniProtKB-UniRule"/>
</dbReference>
<dbReference type="PRINTS" id="PR00151">
    <property type="entry name" value="PORPHBDMNASE"/>
</dbReference>
<dbReference type="PANTHER" id="PTHR11557">
    <property type="entry name" value="PORPHOBILINOGEN DEAMINASE"/>
    <property type="match status" value="1"/>
</dbReference>
<evidence type="ECO:0000313" key="13">
    <source>
        <dbReference type="Proteomes" id="UP001152599"/>
    </source>
</evidence>
<keyword evidence="6 12" id="KW-0808">Transferase</keyword>
<evidence type="ECO:0000256" key="8">
    <source>
        <dbReference type="ARBA" id="ARBA00048169"/>
    </source>
</evidence>
<comment type="caution">
    <text evidence="12">The sequence shown here is derived from an EMBL/GenBank/DDBJ whole genome shotgun (WGS) entry which is preliminary data.</text>
</comment>
<proteinExistence type="inferred from homology"/>
<protein>
    <recommendedName>
        <fullName evidence="9">Hydroxymethylbilane synthase</fullName>
        <ecNumber evidence="9">2.5.1.61</ecNumber>
    </recommendedName>
</protein>
<comment type="similarity">
    <text evidence="4">Belongs to the HMBS family.</text>
</comment>
<dbReference type="PROSITE" id="PS00533">
    <property type="entry name" value="PORPHOBILINOGEN_DEAM"/>
    <property type="match status" value="1"/>
</dbReference>
<evidence type="ECO:0000259" key="10">
    <source>
        <dbReference type="Pfam" id="PF01379"/>
    </source>
</evidence>
<dbReference type="InterPro" id="IPR022417">
    <property type="entry name" value="Porphobilin_deaminase_N"/>
</dbReference>